<comment type="catalytic activity">
    <reaction evidence="8 10 11">
        <text>2-(2-carboxy-4-methylthiazol-5-yl)ethyl phosphate + 4-amino-2-methyl-5-(diphosphooxymethyl)pyrimidine + 2 H(+) = thiamine phosphate + CO2 + diphosphate</text>
        <dbReference type="Rhea" id="RHEA:47848"/>
        <dbReference type="ChEBI" id="CHEBI:15378"/>
        <dbReference type="ChEBI" id="CHEBI:16526"/>
        <dbReference type="ChEBI" id="CHEBI:33019"/>
        <dbReference type="ChEBI" id="CHEBI:37575"/>
        <dbReference type="ChEBI" id="CHEBI:57841"/>
        <dbReference type="ChEBI" id="CHEBI:62890"/>
        <dbReference type="EC" id="2.5.1.3"/>
    </reaction>
</comment>
<feature type="binding site" evidence="10">
    <location>
        <position position="91"/>
    </location>
    <ligand>
        <name>Mg(2+)</name>
        <dbReference type="ChEBI" id="CHEBI:18420"/>
    </ligand>
</feature>
<feature type="domain" description="Thiamine phosphate synthase/TenI" evidence="13">
    <location>
        <begin position="9"/>
        <end position="190"/>
    </location>
</feature>
<evidence type="ECO:0000256" key="6">
    <source>
        <dbReference type="ARBA" id="ARBA00022977"/>
    </source>
</evidence>
<dbReference type="SUPFAM" id="SSF51391">
    <property type="entry name" value="Thiamin phosphate synthase"/>
    <property type="match status" value="1"/>
</dbReference>
<comment type="pathway">
    <text evidence="2 10 12">Cofactor biosynthesis; thiamine diphosphate biosynthesis; thiamine phosphate from 4-amino-2-methyl-5-diphosphomethylpyrimidine and 4-methyl-5-(2-phosphoethyl)-thiazole: step 1/1.</text>
</comment>
<comment type="catalytic activity">
    <reaction evidence="9 10 11">
        <text>2-[(2R,5Z)-2-carboxy-4-methylthiazol-5(2H)-ylidene]ethyl phosphate + 4-amino-2-methyl-5-(diphosphooxymethyl)pyrimidine + 2 H(+) = thiamine phosphate + CO2 + diphosphate</text>
        <dbReference type="Rhea" id="RHEA:47844"/>
        <dbReference type="ChEBI" id="CHEBI:15378"/>
        <dbReference type="ChEBI" id="CHEBI:16526"/>
        <dbReference type="ChEBI" id="CHEBI:33019"/>
        <dbReference type="ChEBI" id="CHEBI:37575"/>
        <dbReference type="ChEBI" id="CHEBI:57841"/>
        <dbReference type="ChEBI" id="CHEBI:62899"/>
        <dbReference type="EC" id="2.5.1.3"/>
    </reaction>
</comment>
<proteinExistence type="inferred from homology"/>
<evidence type="ECO:0000256" key="7">
    <source>
        <dbReference type="ARBA" id="ARBA00047334"/>
    </source>
</evidence>
<dbReference type="HOGENOM" id="CLU_018272_3_2_7"/>
<comment type="similarity">
    <text evidence="10 11">Belongs to the thiamine-phosphate synthase family.</text>
</comment>
<dbReference type="InterPro" id="IPR036206">
    <property type="entry name" value="ThiamineP_synth_sf"/>
</dbReference>
<feature type="binding site" evidence="10">
    <location>
        <position position="71"/>
    </location>
    <ligand>
        <name>4-amino-2-methyl-5-(diphosphooxymethyl)pyrimidine</name>
        <dbReference type="ChEBI" id="CHEBI:57841"/>
    </ligand>
</feature>
<dbReference type="PANTHER" id="PTHR20857:SF15">
    <property type="entry name" value="THIAMINE-PHOSPHATE SYNTHASE"/>
    <property type="match status" value="1"/>
</dbReference>
<feature type="binding site" evidence="10">
    <location>
        <position position="139"/>
    </location>
    <ligand>
        <name>4-amino-2-methyl-5-(diphosphooxymethyl)pyrimidine</name>
        <dbReference type="ChEBI" id="CHEBI:57841"/>
    </ligand>
</feature>
<keyword evidence="6 10" id="KW-0784">Thiamine biosynthesis</keyword>
<organism evidence="14">
    <name type="scientific">Nitratidesulfovibrio vulgaris (strain DSM 19637 / Miyazaki F)</name>
    <name type="common">Desulfovibrio vulgaris</name>
    <dbReference type="NCBI Taxonomy" id="883"/>
    <lineage>
        <taxon>Bacteria</taxon>
        <taxon>Pseudomonadati</taxon>
        <taxon>Thermodesulfobacteriota</taxon>
        <taxon>Desulfovibrionia</taxon>
        <taxon>Desulfovibrionales</taxon>
        <taxon>Desulfovibrionaceae</taxon>
        <taxon>Nitratidesulfovibrio</taxon>
    </lineage>
</organism>
<evidence type="ECO:0000259" key="13">
    <source>
        <dbReference type="Pfam" id="PF02581"/>
    </source>
</evidence>
<dbReference type="NCBIfam" id="TIGR00693">
    <property type="entry name" value="thiE"/>
    <property type="match status" value="1"/>
</dbReference>
<comment type="function">
    <text evidence="1 10">Condenses 4-methyl-5-(beta-hydroxyethyl)thiazole monophosphate (THZ-P) and 2-methyl-4-amino-5-hydroxymethyl pyrimidine pyrophosphate (HMP-PP) to form thiamine monophosphate (TMP).</text>
</comment>
<keyword evidence="4 10" id="KW-0479">Metal-binding</keyword>
<evidence type="ECO:0000256" key="2">
    <source>
        <dbReference type="ARBA" id="ARBA00005165"/>
    </source>
</evidence>
<dbReference type="GO" id="GO:0009229">
    <property type="term" value="P:thiamine diphosphate biosynthetic process"/>
    <property type="evidence" value="ECO:0007669"/>
    <property type="project" value="UniProtKB-UniRule"/>
</dbReference>
<dbReference type="EMBL" id="CP001197">
    <property type="protein sequence ID" value="ACL09944.1"/>
    <property type="molecule type" value="Genomic_DNA"/>
</dbReference>
<comment type="catalytic activity">
    <reaction evidence="7 10 11">
        <text>4-methyl-5-(2-phosphooxyethyl)-thiazole + 4-amino-2-methyl-5-(diphosphooxymethyl)pyrimidine + H(+) = thiamine phosphate + diphosphate</text>
        <dbReference type="Rhea" id="RHEA:22328"/>
        <dbReference type="ChEBI" id="CHEBI:15378"/>
        <dbReference type="ChEBI" id="CHEBI:33019"/>
        <dbReference type="ChEBI" id="CHEBI:37575"/>
        <dbReference type="ChEBI" id="CHEBI:57841"/>
        <dbReference type="ChEBI" id="CHEBI:58296"/>
        <dbReference type="EC" id="2.5.1.3"/>
    </reaction>
</comment>
<feature type="binding site" evidence="10">
    <location>
        <begin position="39"/>
        <end position="43"/>
    </location>
    <ligand>
        <name>4-amino-2-methyl-5-(diphosphooxymethyl)pyrimidine</name>
        <dbReference type="ChEBI" id="CHEBI:57841"/>
    </ligand>
</feature>
<dbReference type="HAMAP" id="MF_00097">
    <property type="entry name" value="TMP_synthase"/>
    <property type="match status" value="1"/>
</dbReference>
<dbReference type="KEGG" id="dvm:DvMF_3007"/>
<dbReference type="CDD" id="cd00564">
    <property type="entry name" value="TMP_TenI"/>
    <property type="match status" value="1"/>
</dbReference>
<dbReference type="OrthoDB" id="9810880at2"/>
<name>B8DJ67_NITV9</name>
<keyword evidence="3 10" id="KW-0808">Transferase</keyword>
<dbReference type="Gene3D" id="3.20.20.70">
    <property type="entry name" value="Aldolase class I"/>
    <property type="match status" value="1"/>
</dbReference>
<evidence type="ECO:0000256" key="1">
    <source>
        <dbReference type="ARBA" id="ARBA00003814"/>
    </source>
</evidence>
<dbReference type="FunFam" id="3.20.20.70:FF:000096">
    <property type="entry name" value="Thiamine-phosphate synthase"/>
    <property type="match status" value="1"/>
</dbReference>
<dbReference type="InterPro" id="IPR034291">
    <property type="entry name" value="TMP_synthase"/>
</dbReference>
<evidence type="ECO:0000256" key="8">
    <source>
        <dbReference type="ARBA" id="ARBA00047851"/>
    </source>
</evidence>
<evidence type="ECO:0000256" key="9">
    <source>
        <dbReference type="ARBA" id="ARBA00047883"/>
    </source>
</evidence>
<dbReference type="InterPro" id="IPR022998">
    <property type="entry name" value="ThiamineP_synth_TenI"/>
</dbReference>
<reference evidence="14" key="1">
    <citation type="submission" date="2008-10" db="EMBL/GenBank/DDBJ databases">
        <title>Complete sequence of Desulfovibrio vulgaris str. 'Miyazaki F'.</title>
        <authorList>
            <person name="Lucas S."/>
            <person name="Copeland A."/>
            <person name="Lapidus A."/>
            <person name="Glavina del Rio T."/>
            <person name="Dalin E."/>
            <person name="Tice H."/>
            <person name="Bruce D."/>
            <person name="Goodwin L."/>
            <person name="Pitluck S."/>
            <person name="Sims D."/>
            <person name="Brettin T."/>
            <person name="Detter J.C."/>
            <person name="Han C."/>
            <person name="Larimer F."/>
            <person name="Land M."/>
            <person name="Hauser L."/>
            <person name="Kyrpides N."/>
            <person name="Mikhailova N."/>
            <person name="Hazen T.C."/>
            <person name="Richardson P."/>
        </authorList>
    </citation>
    <scope>NUCLEOTIDE SEQUENCE</scope>
    <source>
        <strain evidence="14">Miyazaki F</strain>
    </source>
</reference>
<keyword evidence="5 10" id="KW-0460">Magnesium</keyword>
<dbReference type="PANTHER" id="PTHR20857">
    <property type="entry name" value="THIAMINE-PHOSPHATE PYROPHOSPHORYLASE"/>
    <property type="match status" value="1"/>
</dbReference>
<feature type="binding site" evidence="10">
    <location>
        <begin position="187"/>
        <end position="188"/>
    </location>
    <ligand>
        <name>2-[(2R,5Z)-2-carboxy-4-methylthiazol-5(2H)-ylidene]ethyl phosphate</name>
        <dbReference type="ChEBI" id="CHEBI:62899"/>
    </ligand>
</feature>
<sequence>MRRNADYGVYLVTDRTLCRGRALTDVVTAAVAGGVTVVQLREKHVDTREFVELARALKALLAPRGVPLLINDRVDVALACQADGVHVGQGDMHPADVRALLGHSALVGLSVETMDQVREAETLDVDYLGVSPVFATATKTDTAPPWGLDGLARLRAATGRTLVAIGGIGPANAASVLAAGADGLAVVSALCAADDPGRAAEELRGSVRAVRGW</sequence>
<dbReference type="GO" id="GO:0000287">
    <property type="term" value="F:magnesium ion binding"/>
    <property type="evidence" value="ECO:0007669"/>
    <property type="project" value="UniProtKB-UniRule"/>
</dbReference>
<protein>
    <recommendedName>
        <fullName evidence="10">Thiamine-phosphate synthase</fullName>
        <shortName evidence="10">TP synthase</shortName>
        <shortName evidence="10">TPS</shortName>
        <ecNumber evidence="10">2.5.1.3</ecNumber>
    </recommendedName>
    <alternativeName>
        <fullName evidence="10">Thiamine-phosphate pyrophosphorylase</fullName>
        <shortName evidence="10">TMP pyrophosphorylase</shortName>
        <shortName evidence="10">TMP-PPase</shortName>
    </alternativeName>
</protein>
<evidence type="ECO:0000256" key="10">
    <source>
        <dbReference type="HAMAP-Rule" id="MF_00097"/>
    </source>
</evidence>
<comment type="cofactor">
    <cofactor evidence="10">
        <name>Mg(2+)</name>
        <dbReference type="ChEBI" id="CHEBI:18420"/>
    </cofactor>
    <text evidence="10">Binds 1 Mg(2+) ion per subunit.</text>
</comment>
<dbReference type="eggNOG" id="COG0352">
    <property type="taxonomic scope" value="Bacteria"/>
</dbReference>
<feature type="binding site" evidence="10">
    <location>
        <position position="167"/>
    </location>
    <ligand>
        <name>2-[(2R,5Z)-2-carboxy-4-methylthiazol-5(2H)-ylidene]ethyl phosphate</name>
        <dbReference type="ChEBI" id="CHEBI:62899"/>
    </ligand>
</feature>
<evidence type="ECO:0000256" key="5">
    <source>
        <dbReference type="ARBA" id="ARBA00022842"/>
    </source>
</evidence>
<feature type="binding site" evidence="10">
    <location>
        <begin position="136"/>
        <end position="138"/>
    </location>
    <ligand>
        <name>2-[(2R,5Z)-2-carboxy-4-methylthiazol-5(2H)-ylidene]ethyl phosphate</name>
        <dbReference type="ChEBI" id="CHEBI:62899"/>
    </ligand>
</feature>
<dbReference type="UniPathway" id="UPA00060">
    <property type="reaction ID" value="UER00141"/>
</dbReference>
<dbReference type="EC" id="2.5.1.3" evidence="10"/>
<evidence type="ECO:0000313" key="14">
    <source>
        <dbReference type="EMBL" id="ACL09944.1"/>
    </source>
</evidence>
<evidence type="ECO:0000256" key="4">
    <source>
        <dbReference type="ARBA" id="ARBA00022723"/>
    </source>
</evidence>
<feature type="binding site" evidence="10">
    <location>
        <position position="110"/>
    </location>
    <ligand>
        <name>4-amino-2-methyl-5-(diphosphooxymethyl)pyrimidine</name>
        <dbReference type="ChEBI" id="CHEBI:57841"/>
    </ligand>
</feature>
<dbReference type="GO" id="GO:0004789">
    <property type="term" value="F:thiamine-phosphate diphosphorylase activity"/>
    <property type="evidence" value="ECO:0007669"/>
    <property type="project" value="UniProtKB-UniRule"/>
</dbReference>
<dbReference type="GO" id="GO:0005737">
    <property type="term" value="C:cytoplasm"/>
    <property type="evidence" value="ECO:0007669"/>
    <property type="project" value="TreeGrafter"/>
</dbReference>
<evidence type="ECO:0000256" key="12">
    <source>
        <dbReference type="RuleBase" id="RU004253"/>
    </source>
</evidence>
<dbReference type="STRING" id="883.DvMF_3007"/>
<gene>
    <name evidence="10" type="primary">thiE</name>
    <name evidence="14" type="ordered locus">DvMF_3007</name>
</gene>
<feature type="binding site" evidence="10">
    <location>
        <position position="72"/>
    </location>
    <ligand>
        <name>Mg(2+)</name>
        <dbReference type="ChEBI" id="CHEBI:18420"/>
    </ligand>
</feature>
<evidence type="ECO:0000256" key="11">
    <source>
        <dbReference type="RuleBase" id="RU003826"/>
    </source>
</evidence>
<dbReference type="Pfam" id="PF02581">
    <property type="entry name" value="TMP-TENI"/>
    <property type="match status" value="1"/>
</dbReference>
<accession>B8DJ67</accession>
<dbReference type="AlphaFoldDB" id="B8DJ67"/>
<dbReference type="InterPro" id="IPR013785">
    <property type="entry name" value="Aldolase_TIM"/>
</dbReference>
<evidence type="ECO:0000256" key="3">
    <source>
        <dbReference type="ARBA" id="ARBA00022679"/>
    </source>
</evidence>
<dbReference type="GO" id="GO:0009228">
    <property type="term" value="P:thiamine biosynthetic process"/>
    <property type="evidence" value="ECO:0007669"/>
    <property type="project" value="UniProtKB-KW"/>
</dbReference>